<comment type="caution">
    <text evidence="1">The sequence shown here is derived from an EMBL/GenBank/DDBJ whole genome shotgun (WGS) entry which is preliminary data.</text>
</comment>
<accession>X0VTH8</accession>
<dbReference type="EMBL" id="BARS01031738">
    <property type="protein sequence ID" value="GAG21530.1"/>
    <property type="molecule type" value="Genomic_DNA"/>
</dbReference>
<evidence type="ECO:0000313" key="1">
    <source>
        <dbReference type="EMBL" id="GAG21530.1"/>
    </source>
</evidence>
<gene>
    <name evidence="1" type="ORF">S01H1_49346</name>
</gene>
<feature type="non-terminal residue" evidence="1">
    <location>
        <position position="1"/>
    </location>
</feature>
<dbReference type="AlphaFoldDB" id="X0VTH8"/>
<protein>
    <submittedName>
        <fullName evidence="1">Uncharacterized protein</fullName>
    </submittedName>
</protein>
<proteinExistence type="predicted"/>
<name>X0VTH8_9ZZZZ</name>
<reference evidence="1" key="1">
    <citation type="journal article" date="2014" name="Front. Microbiol.">
        <title>High frequency of phylogenetically diverse reductive dehalogenase-homologous genes in deep subseafloor sedimentary metagenomes.</title>
        <authorList>
            <person name="Kawai M."/>
            <person name="Futagami T."/>
            <person name="Toyoda A."/>
            <person name="Takaki Y."/>
            <person name="Nishi S."/>
            <person name="Hori S."/>
            <person name="Arai W."/>
            <person name="Tsubouchi T."/>
            <person name="Morono Y."/>
            <person name="Uchiyama I."/>
            <person name="Ito T."/>
            <person name="Fujiyama A."/>
            <person name="Inagaki F."/>
            <person name="Takami H."/>
        </authorList>
    </citation>
    <scope>NUCLEOTIDE SEQUENCE</scope>
    <source>
        <strain evidence="1">Expedition CK06-06</strain>
    </source>
</reference>
<sequence>FFGRPDHNAVTPHDTWTFHAADENVYTWSRYYGEVLLGREGITGLPAGTITVPGVVMDNDGTRPTIFYSGKLGTNEIPKYLCVCEKLERASGNEDLLQGQKEIMGLYVGDPFAGEWQEFGQFAREVEGETWTLCQVRIANHEYFDEDSVTYDVIMLLGIARKRFISQDTELEVIEYYSASLEYNSILGGQWVISGKYKVDTIDPVYGERWSADLCLFGDRVMSPKMKSYLSQPFSSSQLPYSPYDTYYSGLP</sequence>
<organism evidence="1">
    <name type="scientific">marine sediment metagenome</name>
    <dbReference type="NCBI Taxonomy" id="412755"/>
    <lineage>
        <taxon>unclassified sequences</taxon>
        <taxon>metagenomes</taxon>
        <taxon>ecological metagenomes</taxon>
    </lineage>
</organism>